<feature type="transmembrane region" description="Helical" evidence="1">
    <location>
        <begin position="235"/>
        <end position="256"/>
    </location>
</feature>
<proteinExistence type="predicted"/>
<keyword evidence="1" id="KW-0472">Membrane</keyword>
<gene>
    <name evidence="2" type="ORF">PVBG_06338</name>
</gene>
<evidence type="ECO:0008006" key="4">
    <source>
        <dbReference type="Google" id="ProtNLM"/>
    </source>
</evidence>
<evidence type="ECO:0000313" key="3">
    <source>
        <dbReference type="Proteomes" id="UP000053327"/>
    </source>
</evidence>
<dbReference type="InterPro" id="IPR008780">
    <property type="entry name" value="Plasmodium_Vir"/>
</dbReference>
<organism evidence="2 3">
    <name type="scientific">Plasmodium vivax (strain Brazil I)</name>
    <dbReference type="NCBI Taxonomy" id="1033975"/>
    <lineage>
        <taxon>Eukaryota</taxon>
        <taxon>Sar</taxon>
        <taxon>Alveolata</taxon>
        <taxon>Apicomplexa</taxon>
        <taxon>Aconoidasida</taxon>
        <taxon>Haemosporida</taxon>
        <taxon>Plasmodiidae</taxon>
        <taxon>Plasmodium</taxon>
        <taxon>Plasmodium (Plasmodium)</taxon>
    </lineage>
</organism>
<reference evidence="2 3" key="1">
    <citation type="submission" date="2011-08" db="EMBL/GenBank/DDBJ databases">
        <title>The Genome Sequence of Plasmodium vivax Brazil I.</title>
        <authorList>
            <consortium name="The Broad Institute Genome Sequencing Platform"/>
            <consortium name="The Broad Institute Genome Sequencing Center for Infectious Disease"/>
            <person name="Neafsey D."/>
            <person name="Carlton J."/>
            <person name="Barnwell J."/>
            <person name="Collins W."/>
            <person name="Escalante A."/>
            <person name="Mullikin J."/>
            <person name="Saul A."/>
            <person name="Guigo R."/>
            <person name="Camara F."/>
            <person name="Young S.K."/>
            <person name="Zeng Q."/>
            <person name="Gargeya S."/>
            <person name="Fitzgerald M."/>
            <person name="Haas B."/>
            <person name="Abouelleil A."/>
            <person name="Alvarado L."/>
            <person name="Arachchi H.M."/>
            <person name="Berlin A."/>
            <person name="Brown A."/>
            <person name="Chapman S.B."/>
            <person name="Chen Z."/>
            <person name="Dunbar C."/>
            <person name="Freedman E."/>
            <person name="Gearin G."/>
            <person name="Gellesch M."/>
            <person name="Goldberg J."/>
            <person name="Griggs A."/>
            <person name="Gujja S."/>
            <person name="Heiman D."/>
            <person name="Howarth C."/>
            <person name="Larson L."/>
            <person name="Lui A."/>
            <person name="MacDonald P.J.P."/>
            <person name="Montmayeur A."/>
            <person name="Murphy C."/>
            <person name="Neiman D."/>
            <person name="Pearson M."/>
            <person name="Priest M."/>
            <person name="Roberts A."/>
            <person name="Saif S."/>
            <person name="Shea T."/>
            <person name="Shenoy N."/>
            <person name="Sisk P."/>
            <person name="Stolte C."/>
            <person name="Sykes S."/>
            <person name="Wortman J."/>
            <person name="Nusbaum C."/>
            <person name="Birren B."/>
        </authorList>
    </citation>
    <scope>NUCLEOTIDE SEQUENCE [LARGE SCALE GENOMIC DNA]</scope>
    <source>
        <strain evidence="2 3">Brazil I</strain>
    </source>
</reference>
<dbReference type="AlphaFoldDB" id="A0A0J9SJP2"/>
<accession>A0A0J9SJP2</accession>
<keyword evidence="1" id="KW-1133">Transmembrane helix</keyword>
<dbReference type="Pfam" id="PF05795">
    <property type="entry name" value="Plasmodium_Vir"/>
    <property type="match status" value="1"/>
</dbReference>
<evidence type="ECO:0000313" key="2">
    <source>
        <dbReference type="EMBL" id="KMZ83209.1"/>
    </source>
</evidence>
<sequence>MTLDSKIYTLDEFKEHDNLEFSQTHINVLYKSFFDSPCHDNSYSYDHCEPDKSYERIKQQHRELYKKFERNLKIITYKTEHYENFETNKDKLCFYLKYWFYDNLISKSVTQDEFENFLALWNEQKSEKCKECDCQFEINKISAIKELKSIYDYFLFTDAYKKISKINNEISKKIYCQYIDNAKIKYSLDKEICAKRSDHYCREFKKYIEKYLVQNQLKETKMKEQKAKQKMKQNILLSLLLIFIISILLVLLFLIFEILP</sequence>
<keyword evidence="1" id="KW-0812">Transmembrane</keyword>
<evidence type="ECO:0000256" key="1">
    <source>
        <dbReference type="SAM" id="Phobius"/>
    </source>
</evidence>
<name>A0A0J9SJP2_PLAV1</name>
<protein>
    <recommendedName>
        <fullName evidence="4">Variable surface protein</fullName>
    </recommendedName>
</protein>
<dbReference type="EMBL" id="KQ234950">
    <property type="protein sequence ID" value="KMZ83209.1"/>
    <property type="molecule type" value="Genomic_DNA"/>
</dbReference>
<dbReference type="Proteomes" id="UP000053327">
    <property type="component" value="Unassembled WGS sequence"/>
</dbReference>